<sequence length="775" mass="88165">MDLSRLNKEQQEAVKHTEGPLLILAGAGSGKTTMMTHRIAYMLEQGVSPYSILAVTFTNKAAGEMKDRIEALTGGTRGMWVMTFHAMCVRILRNHGDVLGFNNGFSIYDESDKKALLKRIVKELEIDEKIYPVSYLASVISSCKEAEEDPEDYIENNSINFKAETVAKVYARYMEDLQQNNAMDFDDLLWNAMKVFEASEEVLSYYQRRFQYIMVDEYQDTNYLQYKLVHALAGKNHNLCVVGDDDQCIYQWRGADIRNILDFENDFPETKVIKMEQNYRSDANILDLANSVIANNRNRKPKALWTDRKKGSKITYRRLEDEQREAWYVGGEIQRLHDNEGIPYSDMAILYRKNAQSRPFEEKFSFRGMPYRVLGGTRFYDRKEIKDVMAYMHLVENPRDDVAMTRIINEPKRGLGPKSLGGIVSYAKAYKISIFEALKEPEVISSLSKKSRAAVANLVSMLDELGAEQENMELSDIYDNLIRRSEYLAALEEENTVEADARIENILELRSVIIEFEDKAASATLTDEEDEFKEERERLRAEGFDVQEPTLLQSFLERIALLSDIDNRDESEDAVVMMTLHSSKGLEFPVVFMPGMENGLFPGSASMDDPSKMEEERRLCYVGITRAMRKLYLTGAQTRMLYGRTDFTIESEFMREMNTDLLDGDKTVAERAAMAGGLHGDGGILGAREFKGRYEGNADGYDASFSKPFDALKYAKKQASKGISNEGFEAGDRIRHPKFGEGLLIDQDAKTLTIAFDSVGIKKLGKGFVKLTKVE</sequence>
<dbReference type="PROSITE" id="PS51217">
    <property type="entry name" value="UVRD_HELICASE_CTER"/>
    <property type="match status" value="1"/>
</dbReference>
<evidence type="ECO:0000259" key="12">
    <source>
        <dbReference type="PROSITE" id="PS51198"/>
    </source>
</evidence>
<dbReference type="GO" id="GO:0016887">
    <property type="term" value="F:ATP hydrolysis activity"/>
    <property type="evidence" value="ECO:0007669"/>
    <property type="project" value="RHEA"/>
</dbReference>
<dbReference type="Pfam" id="PF13361">
    <property type="entry name" value="UvrD_C"/>
    <property type="match status" value="1"/>
</dbReference>
<dbReference type="PROSITE" id="PS51198">
    <property type="entry name" value="UVRD_HELICASE_ATP_BIND"/>
    <property type="match status" value="1"/>
</dbReference>
<evidence type="ECO:0000259" key="13">
    <source>
        <dbReference type="PROSITE" id="PS51217"/>
    </source>
</evidence>
<keyword evidence="3 11" id="KW-0378">Hydrolase</keyword>
<evidence type="ECO:0000256" key="11">
    <source>
        <dbReference type="PROSITE-ProRule" id="PRU00560"/>
    </source>
</evidence>
<dbReference type="Gene3D" id="3.40.50.300">
    <property type="entry name" value="P-loop containing nucleotide triphosphate hydrolases"/>
    <property type="match status" value="2"/>
</dbReference>
<evidence type="ECO:0000256" key="1">
    <source>
        <dbReference type="ARBA" id="ARBA00009922"/>
    </source>
</evidence>
<dbReference type="GO" id="GO:0005524">
    <property type="term" value="F:ATP binding"/>
    <property type="evidence" value="ECO:0007669"/>
    <property type="project" value="UniProtKB-UniRule"/>
</dbReference>
<dbReference type="AlphaFoldDB" id="A0A223ARM6"/>
<dbReference type="GO" id="GO:0003677">
    <property type="term" value="F:DNA binding"/>
    <property type="evidence" value="ECO:0007669"/>
    <property type="project" value="UniProtKB-KW"/>
</dbReference>
<dbReference type="GO" id="GO:0005829">
    <property type="term" value="C:cytosol"/>
    <property type="evidence" value="ECO:0007669"/>
    <property type="project" value="TreeGrafter"/>
</dbReference>
<evidence type="ECO:0000256" key="8">
    <source>
        <dbReference type="ARBA" id="ARBA00034617"/>
    </source>
</evidence>
<evidence type="ECO:0000256" key="4">
    <source>
        <dbReference type="ARBA" id="ARBA00022806"/>
    </source>
</evidence>
<dbReference type="Proteomes" id="UP000214689">
    <property type="component" value="Chromosome"/>
</dbReference>
<comment type="similarity">
    <text evidence="1">Belongs to the helicase family. UvrD subfamily.</text>
</comment>
<dbReference type="InterPro" id="IPR014017">
    <property type="entry name" value="DNA_helicase_UvrD-like_C"/>
</dbReference>
<dbReference type="RefSeq" id="WP_094233861.1">
    <property type="nucleotide sequence ID" value="NZ_CP016199.1"/>
</dbReference>
<dbReference type="PANTHER" id="PTHR11070:SF2">
    <property type="entry name" value="ATP-DEPENDENT DNA HELICASE SRS2"/>
    <property type="match status" value="1"/>
</dbReference>
<reference evidence="15" key="1">
    <citation type="submission" date="2016-05" db="EMBL/GenBank/DDBJ databases">
        <authorList>
            <person name="Holder M.E."/>
            <person name="Ajami N.J."/>
            <person name="Petrosino J.F."/>
        </authorList>
    </citation>
    <scope>NUCLEOTIDE SEQUENCE [LARGE SCALE GENOMIC DNA]</scope>
    <source>
        <strain evidence="15">ATCC 700696</strain>
    </source>
</reference>
<feature type="binding site" evidence="11">
    <location>
        <begin position="25"/>
        <end position="32"/>
    </location>
    <ligand>
        <name>ATP</name>
        <dbReference type="ChEBI" id="CHEBI:30616"/>
    </ligand>
</feature>
<keyword evidence="2 11" id="KW-0547">Nucleotide-binding</keyword>
<evidence type="ECO:0000313" key="14">
    <source>
        <dbReference type="EMBL" id="ASS37631.1"/>
    </source>
</evidence>
<name>A0A223ARM6_9FIRM</name>
<keyword evidence="7" id="KW-0413">Isomerase</keyword>
<dbReference type="EC" id="5.6.2.4" evidence="9"/>
<dbReference type="PANTHER" id="PTHR11070">
    <property type="entry name" value="UVRD / RECB / PCRA DNA HELICASE FAMILY MEMBER"/>
    <property type="match status" value="1"/>
</dbReference>
<evidence type="ECO:0000256" key="10">
    <source>
        <dbReference type="ARBA" id="ARBA00048988"/>
    </source>
</evidence>
<dbReference type="SUPFAM" id="SSF52540">
    <property type="entry name" value="P-loop containing nucleoside triphosphate hydrolases"/>
    <property type="match status" value="1"/>
</dbReference>
<dbReference type="GO" id="GO:0043138">
    <property type="term" value="F:3'-5' DNA helicase activity"/>
    <property type="evidence" value="ECO:0007669"/>
    <property type="project" value="UniProtKB-EC"/>
</dbReference>
<dbReference type="EMBL" id="CP016199">
    <property type="protein sequence ID" value="ASS37631.1"/>
    <property type="molecule type" value="Genomic_DNA"/>
</dbReference>
<keyword evidence="6" id="KW-0238">DNA-binding</keyword>
<dbReference type="InterPro" id="IPR014016">
    <property type="entry name" value="UvrD-like_ATP-bd"/>
</dbReference>
<dbReference type="GO" id="GO:0000725">
    <property type="term" value="P:recombinational repair"/>
    <property type="evidence" value="ECO:0007669"/>
    <property type="project" value="TreeGrafter"/>
</dbReference>
<evidence type="ECO:0000313" key="15">
    <source>
        <dbReference type="Proteomes" id="UP000214689"/>
    </source>
</evidence>
<accession>A0A223ARM6</accession>
<dbReference type="Gene3D" id="1.10.486.10">
    <property type="entry name" value="PCRA, domain 4"/>
    <property type="match status" value="1"/>
</dbReference>
<organism evidence="14 15">
    <name type="scientific">Mogibacterium pumilum</name>
    <dbReference type="NCBI Taxonomy" id="86332"/>
    <lineage>
        <taxon>Bacteria</taxon>
        <taxon>Bacillati</taxon>
        <taxon>Bacillota</taxon>
        <taxon>Clostridia</taxon>
        <taxon>Peptostreptococcales</taxon>
        <taxon>Anaerovoracaceae</taxon>
        <taxon>Mogibacterium</taxon>
    </lineage>
</organism>
<dbReference type="CDD" id="cd17932">
    <property type="entry name" value="DEXQc_UvrD"/>
    <property type="match status" value="1"/>
</dbReference>
<dbReference type="OrthoDB" id="9810135at2"/>
<dbReference type="GO" id="GO:0033202">
    <property type="term" value="C:DNA helicase complex"/>
    <property type="evidence" value="ECO:0007669"/>
    <property type="project" value="TreeGrafter"/>
</dbReference>
<dbReference type="InterPro" id="IPR000212">
    <property type="entry name" value="DNA_helicase_UvrD/REP"/>
</dbReference>
<dbReference type="InterPro" id="IPR027417">
    <property type="entry name" value="P-loop_NTPase"/>
</dbReference>
<gene>
    <name evidence="14" type="ORF">AXF17_03640</name>
</gene>
<proteinExistence type="inferred from homology"/>
<dbReference type="Gene3D" id="1.10.10.160">
    <property type="match status" value="1"/>
</dbReference>
<dbReference type="CDD" id="cd18807">
    <property type="entry name" value="SF1_C_UvrD"/>
    <property type="match status" value="2"/>
</dbReference>
<evidence type="ECO:0000256" key="6">
    <source>
        <dbReference type="ARBA" id="ARBA00023125"/>
    </source>
</evidence>
<evidence type="ECO:0000256" key="2">
    <source>
        <dbReference type="ARBA" id="ARBA00022741"/>
    </source>
</evidence>
<keyword evidence="15" id="KW-1185">Reference proteome</keyword>
<dbReference type="Pfam" id="PF00580">
    <property type="entry name" value="UvrD-helicase"/>
    <property type="match status" value="1"/>
</dbReference>
<evidence type="ECO:0000256" key="9">
    <source>
        <dbReference type="ARBA" id="ARBA00034808"/>
    </source>
</evidence>
<feature type="domain" description="UvrD-like helicase C-terminal" evidence="13">
    <location>
        <begin position="283"/>
        <end position="585"/>
    </location>
</feature>
<comment type="catalytic activity">
    <reaction evidence="8">
        <text>Couples ATP hydrolysis with the unwinding of duplex DNA by translocating in the 3'-5' direction.</text>
        <dbReference type="EC" id="5.6.2.4"/>
    </reaction>
</comment>
<keyword evidence="4 11" id="KW-0347">Helicase</keyword>
<dbReference type="InterPro" id="IPR013986">
    <property type="entry name" value="DExx_box_DNA_helicase_dom_sf"/>
</dbReference>
<evidence type="ECO:0000256" key="7">
    <source>
        <dbReference type="ARBA" id="ARBA00023235"/>
    </source>
</evidence>
<keyword evidence="5 11" id="KW-0067">ATP-binding</keyword>
<dbReference type="FunFam" id="1.10.486.10:FF:000003">
    <property type="entry name" value="ATP-dependent DNA helicase"/>
    <property type="match status" value="1"/>
</dbReference>
<evidence type="ECO:0000256" key="5">
    <source>
        <dbReference type="ARBA" id="ARBA00022840"/>
    </source>
</evidence>
<evidence type="ECO:0000256" key="3">
    <source>
        <dbReference type="ARBA" id="ARBA00022801"/>
    </source>
</evidence>
<feature type="domain" description="UvrD-like helicase ATP-binding" evidence="12">
    <location>
        <begin position="4"/>
        <end position="282"/>
    </location>
</feature>
<protein>
    <recommendedName>
        <fullName evidence="9">DNA 3'-5' helicase</fullName>
        <ecNumber evidence="9">5.6.2.4</ecNumber>
    </recommendedName>
</protein>
<comment type="catalytic activity">
    <reaction evidence="10">
        <text>ATP + H2O = ADP + phosphate + H(+)</text>
        <dbReference type="Rhea" id="RHEA:13065"/>
        <dbReference type="ChEBI" id="CHEBI:15377"/>
        <dbReference type="ChEBI" id="CHEBI:15378"/>
        <dbReference type="ChEBI" id="CHEBI:30616"/>
        <dbReference type="ChEBI" id="CHEBI:43474"/>
        <dbReference type="ChEBI" id="CHEBI:456216"/>
        <dbReference type="EC" id="5.6.2.4"/>
    </reaction>
</comment>